<dbReference type="Pfam" id="PF24986">
    <property type="entry name" value="PRC_RimM"/>
    <property type="match status" value="1"/>
</dbReference>
<dbReference type="FunFam" id="2.30.30.240:FF:000002">
    <property type="entry name" value="Ribosome maturation factor rimM"/>
    <property type="match status" value="1"/>
</dbReference>
<dbReference type="Gramene" id="ERN02797">
    <property type="protein sequence ID" value="ERN02797"/>
    <property type="gene ID" value="AMTR_s00086p00102400"/>
</dbReference>
<organism evidence="3 4">
    <name type="scientific">Amborella trichopoda</name>
    <dbReference type="NCBI Taxonomy" id="13333"/>
    <lineage>
        <taxon>Eukaryota</taxon>
        <taxon>Viridiplantae</taxon>
        <taxon>Streptophyta</taxon>
        <taxon>Embryophyta</taxon>
        <taxon>Tracheophyta</taxon>
        <taxon>Spermatophyta</taxon>
        <taxon>Magnoliopsida</taxon>
        <taxon>Amborellales</taxon>
        <taxon>Amborellaceae</taxon>
        <taxon>Amborella</taxon>
    </lineage>
</organism>
<dbReference type="GO" id="GO:0005840">
    <property type="term" value="C:ribosome"/>
    <property type="evidence" value="ECO:0007669"/>
    <property type="project" value="InterPro"/>
</dbReference>
<evidence type="ECO:0000259" key="1">
    <source>
        <dbReference type="Pfam" id="PF01782"/>
    </source>
</evidence>
<dbReference type="InterPro" id="IPR002676">
    <property type="entry name" value="RimM_N"/>
</dbReference>
<feature type="domain" description="RimM N-terminal" evidence="1">
    <location>
        <begin position="83"/>
        <end position="171"/>
    </location>
</feature>
<dbReference type="EMBL" id="KI394485">
    <property type="protein sequence ID" value="ERN02797.1"/>
    <property type="molecule type" value="Genomic_DNA"/>
</dbReference>
<reference evidence="4" key="1">
    <citation type="journal article" date="2013" name="Science">
        <title>The Amborella genome and the evolution of flowering plants.</title>
        <authorList>
            <consortium name="Amborella Genome Project"/>
        </authorList>
    </citation>
    <scope>NUCLEOTIDE SEQUENCE [LARGE SCALE GENOMIC DNA]</scope>
</reference>
<dbReference type="InterPro" id="IPR036976">
    <property type="entry name" value="RimM_N_sf"/>
</dbReference>
<dbReference type="HAMAP" id="MF_00014">
    <property type="entry name" value="Ribosome_mat_RimM"/>
    <property type="match status" value="1"/>
</dbReference>
<gene>
    <name evidence="3" type="ORF">AMTR_s00086p00102400</name>
</gene>
<dbReference type="HOGENOM" id="CLU_018166_1_0_1"/>
<dbReference type="InterPro" id="IPR011033">
    <property type="entry name" value="PRC_barrel-like_sf"/>
</dbReference>
<dbReference type="NCBIfam" id="TIGR02273">
    <property type="entry name" value="16S_RimM"/>
    <property type="match status" value="1"/>
</dbReference>
<dbReference type="Proteomes" id="UP000017836">
    <property type="component" value="Unassembled WGS sequence"/>
</dbReference>
<keyword evidence="4" id="KW-1185">Reference proteome</keyword>
<dbReference type="GO" id="GO:0003729">
    <property type="term" value="F:mRNA binding"/>
    <property type="evidence" value="ECO:0007669"/>
    <property type="project" value="EnsemblPlants"/>
</dbReference>
<evidence type="ECO:0008006" key="5">
    <source>
        <dbReference type="Google" id="ProtNLM"/>
    </source>
</evidence>
<evidence type="ECO:0000259" key="2">
    <source>
        <dbReference type="Pfam" id="PF24986"/>
    </source>
</evidence>
<evidence type="ECO:0000313" key="3">
    <source>
        <dbReference type="EMBL" id="ERN02797.1"/>
    </source>
</evidence>
<accession>W1NYX2</accession>
<protein>
    <recommendedName>
        <fullName evidence="5">RimM N-terminal domain-containing protein</fullName>
    </recommendedName>
</protein>
<dbReference type="Pfam" id="PF01782">
    <property type="entry name" value="RimM"/>
    <property type="match status" value="1"/>
</dbReference>
<sequence>MTTMSRLGLSTCLNQTSYFLSSPPSLSLHHSLLSPISCRCFSSTRHCWRRESSLGPLHASPKSSLSSVSITNETITGDSDFIQIGYICNVHGLKGELRVKPTTDFPELRLAQPGRRWLRISVAGKETIQEIELSSGSGHPSQKTWILTFSGIDSVDKARQLVGSTLLVREEDRPTLEEGEFYTPDLVGMRVIMKETGKLVGSVVNVFNCGPSHLLQVKLDSGETNCKSSKAETHGSSRLVWVPFAEAIVPDVDMDKRELHITPPKGLLELNQQLDGRSKKERRQLEWKERRRAQQRLLVTKKKLSELGQKHIMYGLSSGDKAQKTSLVNQILSINLKLFGHALEDICNSVERRGTVLDFMNANSAIISRNTFRMPRDCLCLPQWKDEKDNLYPLQELATHLLSEGKIAFLLTLDDRSKFQSDCKPDLMFSGAANISDEVQHREVHLIGQKISKLVAEYPSAIFIIFCPTNETLSLKDFFEEYNYFSHDREKVWFLDVIYLPVVSCSFTQDNKPKILLKTPWEVLQSRLRSGGIFCSLACTNLVDILIDMGIQYMEVSGRHSKPTFEDPLFLGFAHANRADVGIKVMNEGDDESDCDMIFSIEFMKKIIMQTHRLKFYPVVKQNEHVERVDDEWVEVSSDSYELQCSIYSSLNLCDPNKVCVFNITDC</sequence>
<feature type="domain" description="Ribosome maturation factor RimM PRC barrel" evidence="2">
    <location>
        <begin position="185"/>
        <end position="267"/>
    </location>
</feature>
<dbReference type="eggNOG" id="KOG2388">
    <property type="taxonomic scope" value="Eukaryota"/>
</dbReference>
<dbReference type="SUPFAM" id="SSF53448">
    <property type="entry name" value="Nucleotide-diphospho-sugar transferases"/>
    <property type="match status" value="1"/>
</dbReference>
<dbReference type="InterPro" id="IPR039741">
    <property type="entry name" value="UDP-sugar_pyrophosphorylase"/>
</dbReference>
<proteinExistence type="inferred from homology"/>
<dbReference type="InterPro" id="IPR029044">
    <property type="entry name" value="Nucleotide-diphossugar_trans"/>
</dbReference>
<dbReference type="InterPro" id="IPR011961">
    <property type="entry name" value="RimM"/>
</dbReference>
<dbReference type="PANTHER" id="PTHR11952:SF10">
    <property type="entry name" value="16S RRNA PROCESSING PROTEIN RIMM FAMILY"/>
    <property type="match status" value="1"/>
</dbReference>
<dbReference type="SUPFAM" id="SSF50346">
    <property type="entry name" value="PRC-barrel domain"/>
    <property type="match status" value="1"/>
</dbReference>
<dbReference type="Gene3D" id="3.90.550.10">
    <property type="entry name" value="Spore Coat Polysaccharide Biosynthesis Protein SpsA, Chain A"/>
    <property type="match status" value="1"/>
</dbReference>
<dbReference type="KEGG" id="atr:18430919"/>
<dbReference type="InterPro" id="IPR056792">
    <property type="entry name" value="PRC_RimM"/>
</dbReference>
<dbReference type="AlphaFoldDB" id="W1NYX2"/>
<dbReference type="PANTHER" id="PTHR11952">
    <property type="entry name" value="UDP- GLUCOSE PYROPHOSPHORYLASE"/>
    <property type="match status" value="1"/>
</dbReference>
<dbReference type="SUPFAM" id="SSF50447">
    <property type="entry name" value="Translation proteins"/>
    <property type="match status" value="1"/>
</dbReference>
<dbReference type="OMA" id="RREMHIT"/>
<dbReference type="GO" id="GO:0006048">
    <property type="term" value="P:UDP-N-acetylglucosamine biosynthetic process"/>
    <property type="evidence" value="ECO:0000318"/>
    <property type="project" value="GO_Central"/>
</dbReference>
<evidence type="ECO:0000313" key="4">
    <source>
        <dbReference type="Proteomes" id="UP000017836"/>
    </source>
</evidence>
<dbReference type="Gene3D" id="2.30.30.240">
    <property type="entry name" value="PRC-barrel domain"/>
    <property type="match status" value="1"/>
</dbReference>
<dbReference type="STRING" id="13333.W1NYX2"/>
<dbReference type="OrthoDB" id="532420at2759"/>
<name>W1NYX2_AMBTC</name>
<dbReference type="GO" id="GO:0006364">
    <property type="term" value="P:rRNA processing"/>
    <property type="evidence" value="ECO:0007669"/>
    <property type="project" value="InterPro"/>
</dbReference>
<dbReference type="GO" id="GO:0043022">
    <property type="term" value="F:ribosome binding"/>
    <property type="evidence" value="ECO:0007669"/>
    <property type="project" value="InterPro"/>
</dbReference>
<dbReference type="Gene3D" id="2.40.30.60">
    <property type="entry name" value="RimM"/>
    <property type="match status" value="1"/>
</dbReference>
<dbReference type="GO" id="GO:0003977">
    <property type="term" value="F:UDP-N-acetylglucosamine diphosphorylase activity"/>
    <property type="evidence" value="ECO:0000318"/>
    <property type="project" value="GO_Central"/>
</dbReference>
<dbReference type="InterPro" id="IPR009000">
    <property type="entry name" value="Transl_B-barrel_sf"/>
</dbReference>